<keyword evidence="2" id="KW-1185">Reference proteome</keyword>
<comment type="caution">
    <text evidence="1">The sequence shown here is derived from an EMBL/GenBank/DDBJ whole genome shotgun (WGS) entry which is preliminary data.</text>
</comment>
<accession>A0ABT4BHG0</accession>
<proteinExistence type="predicted"/>
<dbReference type="Proteomes" id="UP001151002">
    <property type="component" value="Unassembled WGS sequence"/>
</dbReference>
<protein>
    <submittedName>
        <fullName evidence="1">Uncharacterized protein</fullName>
    </submittedName>
</protein>
<name>A0ABT4BHG0_9ACTN</name>
<dbReference type="EMBL" id="JAPNTZ010000023">
    <property type="protein sequence ID" value="MCY1145035.1"/>
    <property type="molecule type" value="Genomic_DNA"/>
</dbReference>
<sequence>MQIVEVSDFGVRSAVLRLTRAGTPLRFEFYPMVHVGEPAFYAAVTERLRRCDLVVAEGVGRGGSWAAGALSLSYQLPARFRRSGLVEQDIPLDSLGVPVRYPDLTGEQFSAGWQAVPWWQRAVATVGAPLVGLERLAFGSRRAMAAAMEVSDTDWREELARAESMDELLSLIGEQRDRLLVSELDDIHTHRAHERITVGIVYGAKHVPPAVHGLRALHRYAPRGAEWLTVINY</sequence>
<evidence type="ECO:0000313" key="2">
    <source>
        <dbReference type="Proteomes" id="UP001151002"/>
    </source>
</evidence>
<dbReference type="RefSeq" id="WP_267569624.1">
    <property type="nucleotide sequence ID" value="NZ_JAPNTZ010000023.1"/>
</dbReference>
<reference evidence="1" key="1">
    <citation type="submission" date="2022-11" db="EMBL/GenBank/DDBJ databases">
        <authorList>
            <person name="Somphong A."/>
            <person name="Phongsopitanun W."/>
        </authorList>
    </citation>
    <scope>NUCLEOTIDE SEQUENCE</scope>
    <source>
        <strain evidence="1">Pm04-4</strain>
    </source>
</reference>
<organism evidence="1 2">
    <name type="scientific">Paractinoplanes pyxinae</name>
    <dbReference type="NCBI Taxonomy" id="2997416"/>
    <lineage>
        <taxon>Bacteria</taxon>
        <taxon>Bacillati</taxon>
        <taxon>Actinomycetota</taxon>
        <taxon>Actinomycetes</taxon>
        <taxon>Micromonosporales</taxon>
        <taxon>Micromonosporaceae</taxon>
        <taxon>Paractinoplanes</taxon>
    </lineage>
</organism>
<gene>
    <name evidence="1" type="ORF">OWR29_44150</name>
</gene>
<evidence type="ECO:0000313" key="1">
    <source>
        <dbReference type="EMBL" id="MCY1145035.1"/>
    </source>
</evidence>